<name>A0A518BHI0_9BACT</name>
<keyword evidence="1" id="KW-0472">Membrane</keyword>
<dbReference type="EMBL" id="CP036287">
    <property type="protein sequence ID" value="QDU66426.1"/>
    <property type="molecule type" value="Genomic_DNA"/>
</dbReference>
<sequence>MTSFRLRSLPFFARLGLTGVVGALAIGLWSSMRHLETHHQKNDGEPGLSFEDVLGAYHGVRVEAPLRAVLAREISHPANLPAEERKALEDWLAGDNLIDGYDDLELDFMAPAEIMARSCVQCHAADSGVVGAQSLPLVYWEDVSRMVSDKEIIPVPRDILIMSMHTHATAIGMLVAIIGLLAAATRFWTPLRCLPLLAGGLGAFADLGGQLLAREHAALVWAILGGGAAFGIGLGLGLVLITLDLWLPGGRPKDA</sequence>
<keyword evidence="1" id="KW-1133">Transmembrane helix</keyword>
<evidence type="ECO:0000313" key="3">
    <source>
        <dbReference type="Proteomes" id="UP000316921"/>
    </source>
</evidence>
<organism evidence="2 3">
    <name type="scientific">Engelhardtia mirabilis</name>
    <dbReference type="NCBI Taxonomy" id="2528011"/>
    <lineage>
        <taxon>Bacteria</taxon>
        <taxon>Pseudomonadati</taxon>
        <taxon>Planctomycetota</taxon>
        <taxon>Planctomycetia</taxon>
        <taxon>Planctomycetia incertae sedis</taxon>
        <taxon>Engelhardtia</taxon>
    </lineage>
</organism>
<feature type="transmembrane region" description="Helical" evidence="1">
    <location>
        <begin position="219"/>
        <end position="243"/>
    </location>
</feature>
<dbReference type="RefSeq" id="WP_145064266.1">
    <property type="nucleotide sequence ID" value="NZ_CP036287.1"/>
</dbReference>
<feature type="transmembrane region" description="Helical" evidence="1">
    <location>
        <begin position="194"/>
        <end position="212"/>
    </location>
</feature>
<dbReference type="KEGG" id="pbap:Pla133_14980"/>
<protein>
    <submittedName>
        <fullName evidence="2">Uncharacterized protein</fullName>
    </submittedName>
</protein>
<keyword evidence="1" id="KW-0812">Transmembrane</keyword>
<accession>A0A518BHI0</accession>
<dbReference type="AlphaFoldDB" id="A0A518BHI0"/>
<dbReference type="Proteomes" id="UP000316921">
    <property type="component" value="Chromosome"/>
</dbReference>
<feature type="transmembrane region" description="Helical" evidence="1">
    <location>
        <begin position="12"/>
        <end position="32"/>
    </location>
</feature>
<feature type="transmembrane region" description="Helical" evidence="1">
    <location>
        <begin position="167"/>
        <end position="188"/>
    </location>
</feature>
<proteinExistence type="predicted"/>
<gene>
    <name evidence="2" type="ORF">Pla133_14980</name>
</gene>
<keyword evidence="3" id="KW-1185">Reference proteome</keyword>
<evidence type="ECO:0000256" key="1">
    <source>
        <dbReference type="SAM" id="Phobius"/>
    </source>
</evidence>
<evidence type="ECO:0000313" key="2">
    <source>
        <dbReference type="EMBL" id="QDU66426.1"/>
    </source>
</evidence>
<reference evidence="2 3" key="1">
    <citation type="submission" date="2019-02" db="EMBL/GenBank/DDBJ databases">
        <title>Deep-cultivation of Planctomycetes and their phenomic and genomic characterization uncovers novel biology.</title>
        <authorList>
            <person name="Wiegand S."/>
            <person name="Jogler M."/>
            <person name="Boedeker C."/>
            <person name="Pinto D."/>
            <person name="Vollmers J."/>
            <person name="Rivas-Marin E."/>
            <person name="Kohn T."/>
            <person name="Peeters S.H."/>
            <person name="Heuer A."/>
            <person name="Rast P."/>
            <person name="Oberbeckmann S."/>
            <person name="Bunk B."/>
            <person name="Jeske O."/>
            <person name="Meyerdierks A."/>
            <person name="Storesund J.E."/>
            <person name="Kallscheuer N."/>
            <person name="Luecker S."/>
            <person name="Lage O.M."/>
            <person name="Pohl T."/>
            <person name="Merkel B.J."/>
            <person name="Hornburger P."/>
            <person name="Mueller R.-W."/>
            <person name="Bruemmer F."/>
            <person name="Labrenz M."/>
            <person name="Spormann A.M."/>
            <person name="Op den Camp H."/>
            <person name="Overmann J."/>
            <person name="Amann R."/>
            <person name="Jetten M.S.M."/>
            <person name="Mascher T."/>
            <person name="Medema M.H."/>
            <person name="Devos D.P."/>
            <person name="Kaster A.-K."/>
            <person name="Ovreas L."/>
            <person name="Rohde M."/>
            <person name="Galperin M.Y."/>
            <person name="Jogler C."/>
        </authorList>
    </citation>
    <scope>NUCLEOTIDE SEQUENCE [LARGE SCALE GENOMIC DNA]</scope>
    <source>
        <strain evidence="2 3">Pla133</strain>
    </source>
</reference>